<gene>
    <name evidence="3" type="ORF">WG900_03795</name>
</gene>
<evidence type="ECO:0000259" key="2">
    <source>
        <dbReference type="PROSITE" id="PS51782"/>
    </source>
</evidence>
<dbReference type="InterPro" id="IPR016930">
    <property type="entry name" value="UCP029644"/>
</dbReference>
<proteinExistence type="predicted"/>
<dbReference type="Pfam" id="PF04773">
    <property type="entry name" value="FecR"/>
    <property type="match status" value="1"/>
</dbReference>
<dbReference type="Gene3D" id="3.10.350.10">
    <property type="entry name" value="LysM domain"/>
    <property type="match status" value="1"/>
</dbReference>
<name>A0ABU8S6B1_9SPHN</name>
<feature type="signal peptide" evidence="1">
    <location>
        <begin position="1"/>
        <end position="17"/>
    </location>
</feature>
<feature type="domain" description="LysM" evidence="2">
    <location>
        <begin position="25"/>
        <end position="72"/>
    </location>
</feature>
<dbReference type="PIRSF" id="PIRSF029644">
    <property type="entry name" value="UCP029644"/>
    <property type="match status" value="1"/>
</dbReference>
<reference evidence="3 4" key="1">
    <citation type="submission" date="2024-03" db="EMBL/GenBank/DDBJ databases">
        <authorList>
            <person name="Jo J.-H."/>
        </authorList>
    </citation>
    <scope>NUCLEOTIDE SEQUENCE [LARGE SCALE GENOMIC DNA]</scope>
    <source>
        <strain evidence="3 4">AS3R-12</strain>
    </source>
</reference>
<keyword evidence="1" id="KW-0732">Signal</keyword>
<dbReference type="SMART" id="SM00257">
    <property type="entry name" value="LysM"/>
    <property type="match status" value="1"/>
</dbReference>
<dbReference type="RefSeq" id="WP_339964784.1">
    <property type="nucleotide sequence ID" value="NZ_JBBHJY010000001.1"/>
</dbReference>
<dbReference type="EMBL" id="JBBHJY010000001">
    <property type="protein sequence ID" value="MEJ6009039.1"/>
    <property type="molecule type" value="Genomic_DNA"/>
</dbReference>
<evidence type="ECO:0000313" key="3">
    <source>
        <dbReference type="EMBL" id="MEJ6009039.1"/>
    </source>
</evidence>
<dbReference type="PANTHER" id="PTHR38731:SF1">
    <property type="entry name" value="FECR PROTEIN DOMAIN-CONTAINING PROTEIN"/>
    <property type="match status" value="1"/>
</dbReference>
<dbReference type="InterPro" id="IPR018392">
    <property type="entry name" value="LysM"/>
</dbReference>
<evidence type="ECO:0000256" key="1">
    <source>
        <dbReference type="SAM" id="SignalP"/>
    </source>
</evidence>
<dbReference type="CDD" id="cd00118">
    <property type="entry name" value="LysM"/>
    <property type="match status" value="1"/>
</dbReference>
<accession>A0ABU8S6B1</accession>
<dbReference type="Proteomes" id="UP001379235">
    <property type="component" value="Unassembled WGS sequence"/>
</dbReference>
<dbReference type="Gene3D" id="2.60.120.1440">
    <property type="match status" value="1"/>
</dbReference>
<dbReference type="InterPro" id="IPR006860">
    <property type="entry name" value="FecR"/>
</dbReference>
<dbReference type="PROSITE" id="PS51782">
    <property type="entry name" value="LYSM"/>
    <property type="match status" value="1"/>
</dbReference>
<comment type="caution">
    <text evidence="3">The sequence shown here is derived from an EMBL/GenBank/DDBJ whole genome shotgun (WGS) entry which is preliminary data.</text>
</comment>
<feature type="chain" id="PRO_5047063692" evidence="1">
    <location>
        <begin position="18"/>
        <end position="425"/>
    </location>
</feature>
<protein>
    <submittedName>
        <fullName evidence="3">FecR domain-containing protein</fullName>
    </submittedName>
</protein>
<organism evidence="3 4">
    <name type="scientific">Novosphingobium aquae</name>
    <dbReference type="NCBI Taxonomy" id="3133435"/>
    <lineage>
        <taxon>Bacteria</taxon>
        <taxon>Pseudomonadati</taxon>
        <taxon>Pseudomonadota</taxon>
        <taxon>Alphaproteobacteria</taxon>
        <taxon>Sphingomonadales</taxon>
        <taxon>Sphingomonadaceae</taxon>
        <taxon>Novosphingobium</taxon>
    </lineage>
</organism>
<sequence>MSIAGLLLCLSAGPLHAAPAGEDTFVYTVKRSDTLYGLSQDYLTGPNIWRELQAANRVRIPRNMPVGYRLAIPRRLLKFTPVALRVQTFSGPVAVSGAEVRKGLELAEGSVITTGANGFVVISGADGSRIALPSNTRVKIGQARKYLLVPAIDIELQVDRGKAEVQAAKQAPDSRFRVRTPVAVTAVRGTVFRAGYSEAAASSASETIEGEIAVAAAKAELAVPAGFGAAAKAGGGLAKESLLPAPPLADPAKIQTDLRVAFDFTPVEHAQSYRMQVARDAGFLEVIAELHAQRPHAEFEGLKNGMYFVRAAGFSAAGLQGLEEAYSFRRQRVGLAADAGQSALPGGFRFAWQSEGEGTSLFRFQLFGASGDGLPLVDEPALGKPEMTITGLRPGAYRWRVGVIQTTPDGSAQVWLPFQKLTVGG</sequence>
<dbReference type="PANTHER" id="PTHR38731">
    <property type="entry name" value="LIPL45-RELATED LIPOPROTEIN-RELATED"/>
    <property type="match status" value="1"/>
</dbReference>
<dbReference type="InterPro" id="IPR036779">
    <property type="entry name" value="LysM_dom_sf"/>
</dbReference>
<keyword evidence="4" id="KW-1185">Reference proteome</keyword>
<evidence type="ECO:0000313" key="4">
    <source>
        <dbReference type="Proteomes" id="UP001379235"/>
    </source>
</evidence>